<feature type="region of interest" description="Disordered" evidence="6">
    <location>
        <begin position="316"/>
        <end position="336"/>
    </location>
</feature>
<dbReference type="InterPro" id="IPR011009">
    <property type="entry name" value="Kinase-like_dom_sf"/>
</dbReference>
<comment type="caution">
    <text evidence="9">The sequence shown here is derived from an EMBL/GenBank/DDBJ whole genome shotgun (WGS) entry which is preliminary data.</text>
</comment>
<gene>
    <name evidence="9" type="ORF">F0L68_32665</name>
</gene>
<protein>
    <submittedName>
        <fullName evidence="9">Serine/threonine protein kinase</fullName>
    </submittedName>
</protein>
<evidence type="ECO:0000259" key="8">
    <source>
        <dbReference type="PROSITE" id="PS50011"/>
    </source>
</evidence>
<keyword evidence="2 5" id="KW-0547">Nucleotide-binding</keyword>
<keyword evidence="7" id="KW-0812">Transmembrane</keyword>
<feature type="region of interest" description="Disordered" evidence="6">
    <location>
        <begin position="369"/>
        <end position="400"/>
    </location>
</feature>
<dbReference type="PROSITE" id="PS50011">
    <property type="entry name" value="PROTEIN_KINASE_DOM"/>
    <property type="match status" value="1"/>
</dbReference>
<feature type="binding site" evidence="5">
    <location>
        <position position="43"/>
    </location>
    <ligand>
        <name>ATP</name>
        <dbReference type="ChEBI" id="CHEBI:30616"/>
    </ligand>
</feature>
<keyword evidence="4 5" id="KW-0067">ATP-binding</keyword>
<feature type="transmembrane region" description="Helical" evidence="7">
    <location>
        <begin position="342"/>
        <end position="363"/>
    </location>
</feature>
<dbReference type="Gene3D" id="3.30.200.20">
    <property type="entry name" value="Phosphorylase Kinase, domain 1"/>
    <property type="match status" value="1"/>
</dbReference>
<accession>A0A5B2WS97</accession>
<dbReference type="SMART" id="SM00220">
    <property type="entry name" value="S_TKc"/>
    <property type="match status" value="1"/>
</dbReference>
<evidence type="ECO:0000256" key="6">
    <source>
        <dbReference type="SAM" id="MobiDB-lite"/>
    </source>
</evidence>
<reference evidence="9 10" key="2">
    <citation type="submission" date="2019-09" db="EMBL/GenBank/DDBJ databases">
        <authorList>
            <person name="Jin C."/>
        </authorList>
    </citation>
    <scope>NUCLEOTIDE SEQUENCE [LARGE SCALE GENOMIC DNA]</scope>
    <source>
        <strain evidence="9 10">AN110305</strain>
    </source>
</reference>
<dbReference type="Gene3D" id="1.10.510.10">
    <property type="entry name" value="Transferase(Phosphotransferase) domain 1"/>
    <property type="match status" value="1"/>
</dbReference>
<dbReference type="InterPro" id="IPR008271">
    <property type="entry name" value="Ser/Thr_kinase_AS"/>
</dbReference>
<evidence type="ECO:0000256" key="1">
    <source>
        <dbReference type="ARBA" id="ARBA00022679"/>
    </source>
</evidence>
<dbReference type="InterPro" id="IPR000719">
    <property type="entry name" value="Prot_kinase_dom"/>
</dbReference>
<dbReference type="GO" id="GO:0005524">
    <property type="term" value="F:ATP binding"/>
    <property type="evidence" value="ECO:0007669"/>
    <property type="project" value="UniProtKB-UniRule"/>
</dbReference>
<dbReference type="PROSITE" id="PS00107">
    <property type="entry name" value="PROTEIN_KINASE_ATP"/>
    <property type="match status" value="1"/>
</dbReference>
<organism evidence="9 10">
    <name type="scientific">Solihabitans fulvus</name>
    <dbReference type="NCBI Taxonomy" id="1892852"/>
    <lineage>
        <taxon>Bacteria</taxon>
        <taxon>Bacillati</taxon>
        <taxon>Actinomycetota</taxon>
        <taxon>Actinomycetes</taxon>
        <taxon>Pseudonocardiales</taxon>
        <taxon>Pseudonocardiaceae</taxon>
        <taxon>Solihabitans</taxon>
    </lineage>
</organism>
<evidence type="ECO:0000256" key="2">
    <source>
        <dbReference type="ARBA" id="ARBA00022741"/>
    </source>
</evidence>
<sequence length="499" mass="52329">MKALEPADPRAIGRYRVHAELGRGGMGRVLLGSTADGRLVAIKLMQAQPGAENDFRERFRREVAASRAVSGTYTAAVMDADPDAPAPWLASVFVPGPPLNDVVASAGPLPEESVRRLAAGLAAALLDIHRAGLVHRDLKPSNVLLAADGPRVIDFGIARAADGMDGSDLTQTGFLIGTPEYMSPEQIEGHALTPSSDMFSLGCVLILAATGRSPFAGGSATRTLYNIVHGQPVVTGLPTGLIRIVMSCLAKEPTVRPSPAELLDLAGELPALARAWPAAVHGMIDAQQAEAARFHHAPAEQTDQLTAVPAADATVHQRPNTNVYSHVLPPTGQRGKRGRVRAIAVASVGVVILLGVFLVATRWNGRDAVAGSASSNPTQGSSSSSASPTSAPPTSANPELTYSGLRRFVQEYVQAANEDAANEKADRVKSFNCTGNSAGWVYLSMAVDRTHPRAEVRDVKLLTEVKGSAVVGFTQSPGDPVPEVTLQLERRGAGSWCVA</sequence>
<name>A0A5B2WS97_9PSEU</name>
<reference evidence="9 10" key="1">
    <citation type="submission" date="2019-09" db="EMBL/GenBank/DDBJ databases">
        <title>Goodfellowia gen. nov., a new genus of the Pseudonocardineae related to Actinoalloteichus, containing Goodfellowia coeruleoviolacea gen. nov., comb. nov. gen. nov., comb. nov.</title>
        <authorList>
            <person name="Labeda D."/>
        </authorList>
    </citation>
    <scope>NUCLEOTIDE SEQUENCE [LARGE SCALE GENOMIC DNA]</scope>
    <source>
        <strain evidence="9 10">AN110305</strain>
    </source>
</reference>
<feature type="domain" description="Protein kinase" evidence="8">
    <location>
        <begin position="15"/>
        <end position="272"/>
    </location>
</feature>
<dbReference type="SUPFAM" id="SSF56112">
    <property type="entry name" value="Protein kinase-like (PK-like)"/>
    <property type="match status" value="1"/>
</dbReference>
<keyword evidence="7" id="KW-0472">Membrane</keyword>
<keyword evidence="7" id="KW-1133">Transmembrane helix</keyword>
<dbReference type="InterPro" id="IPR017441">
    <property type="entry name" value="Protein_kinase_ATP_BS"/>
</dbReference>
<feature type="compositionally biased region" description="Low complexity" evidence="6">
    <location>
        <begin position="371"/>
        <end position="398"/>
    </location>
</feature>
<dbReference type="RefSeq" id="WP_149853727.1">
    <property type="nucleotide sequence ID" value="NZ_VUOB01000065.1"/>
</dbReference>
<dbReference type="Pfam" id="PF00069">
    <property type="entry name" value="Pkinase"/>
    <property type="match status" value="1"/>
</dbReference>
<keyword evidence="9" id="KW-0723">Serine/threonine-protein kinase</keyword>
<dbReference type="GO" id="GO:0004674">
    <property type="term" value="F:protein serine/threonine kinase activity"/>
    <property type="evidence" value="ECO:0007669"/>
    <property type="project" value="UniProtKB-KW"/>
</dbReference>
<evidence type="ECO:0000256" key="4">
    <source>
        <dbReference type="ARBA" id="ARBA00022840"/>
    </source>
</evidence>
<dbReference type="PROSITE" id="PS00108">
    <property type="entry name" value="PROTEIN_KINASE_ST"/>
    <property type="match status" value="1"/>
</dbReference>
<dbReference type="AlphaFoldDB" id="A0A5B2WS97"/>
<proteinExistence type="predicted"/>
<keyword evidence="3 9" id="KW-0418">Kinase</keyword>
<evidence type="ECO:0000313" key="10">
    <source>
        <dbReference type="Proteomes" id="UP000323454"/>
    </source>
</evidence>
<dbReference type="PANTHER" id="PTHR43289:SF34">
    <property type="entry name" value="SERINE_THREONINE-PROTEIN KINASE YBDM-RELATED"/>
    <property type="match status" value="1"/>
</dbReference>
<keyword evidence="1" id="KW-0808">Transferase</keyword>
<evidence type="ECO:0000313" key="9">
    <source>
        <dbReference type="EMBL" id="KAA2253562.1"/>
    </source>
</evidence>
<evidence type="ECO:0000256" key="5">
    <source>
        <dbReference type="PROSITE-ProRule" id="PRU10141"/>
    </source>
</evidence>
<evidence type="ECO:0000256" key="3">
    <source>
        <dbReference type="ARBA" id="ARBA00022777"/>
    </source>
</evidence>
<dbReference type="CDD" id="cd14014">
    <property type="entry name" value="STKc_PknB_like"/>
    <property type="match status" value="1"/>
</dbReference>
<dbReference type="OrthoDB" id="9762169at2"/>
<evidence type="ECO:0000256" key="7">
    <source>
        <dbReference type="SAM" id="Phobius"/>
    </source>
</evidence>
<dbReference type="PANTHER" id="PTHR43289">
    <property type="entry name" value="MITOGEN-ACTIVATED PROTEIN KINASE KINASE KINASE 20-RELATED"/>
    <property type="match status" value="1"/>
</dbReference>
<keyword evidence="10" id="KW-1185">Reference proteome</keyword>
<dbReference type="EMBL" id="VUOB01000065">
    <property type="protein sequence ID" value="KAA2253562.1"/>
    <property type="molecule type" value="Genomic_DNA"/>
</dbReference>
<dbReference type="Proteomes" id="UP000323454">
    <property type="component" value="Unassembled WGS sequence"/>
</dbReference>